<dbReference type="EMBL" id="ML975174">
    <property type="protein sequence ID" value="KAF1809269.1"/>
    <property type="molecule type" value="Genomic_DNA"/>
</dbReference>
<protein>
    <submittedName>
        <fullName evidence="1 3">Uncharacterized protein</fullName>
    </submittedName>
</protein>
<keyword evidence="2" id="KW-1185">Reference proteome</keyword>
<organism evidence="1">
    <name type="scientific">Eremomyces bilateralis CBS 781.70</name>
    <dbReference type="NCBI Taxonomy" id="1392243"/>
    <lineage>
        <taxon>Eukaryota</taxon>
        <taxon>Fungi</taxon>
        <taxon>Dikarya</taxon>
        <taxon>Ascomycota</taxon>
        <taxon>Pezizomycotina</taxon>
        <taxon>Dothideomycetes</taxon>
        <taxon>Dothideomycetes incertae sedis</taxon>
        <taxon>Eremomycetales</taxon>
        <taxon>Eremomycetaceae</taxon>
        <taxon>Eremomyces</taxon>
    </lineage>
</organism>
<sequence>MAVITILHILSHHPADLSHASVYNSPAADLLAGSHCSSFPAKEMNSLFSSRAVTDSSRLIDGISTRPFQLLLSQNGNQ</sequence>
<evidence type="ECO:0000313" key="1">
    <source>
        <dbReference type="EMBL" id="KAF1809269.1"/>
    </source>
</evidence>
<reference evidence="3" key="3">
    <citation type="submission" date="2025-04" db="UniProtKB">
        <authorList>
            <consortium name="RefSeq"/>
        </authorList>
    </citation>
    <scope>IDENTIFICATION</scope>
    <source>
        <strain evidence="3">CBS 781.70</strain>
    </source>
</reference>
<reference evidence="1 3" key="1">
    <citation type="submission" date="2020-01" db="EMBL/GenBank/DDBJ databases">
        <authorList>
            <consortium name="DOE Joint Genome Institute"/>
            <person name="Haridas S."/>
            <person name="Albert R."/>
            <person name="Binder M."/>
            <person name="Bloem J."/>
            <person name="Labutti K."/>
            <person name="Salamov A."/>
            <person name="Andreopoulos B."/>
            <person name="Baker S.E."/>
            <person name="Barry K."/>
            <person name="Bills G."/>
            <person name="Bluhm B.H."/>
            <person name="Cannon C."/>
            <person name="Castanera R."/>
            <person name="Culley D.E."/>
            <person name="Daum C."/>
            <person name="Ezra D."/>
            <person name="Gonzalez J.B."/>
            <person name="Henrissat B."/>
            <person name="Kuo A."/>
            <person name="Liang C."/>
            <person name="Lipzen A."/>
            <person name="Lutzoni F."/>
            <person name="Magnuson J."/>
            <person name="Mondo S."/>
            <person name="Nolan M."/>
            <person name="Ohm R."/>
            <person name="Pangilinan J."/>
            <person name="Park H.-J."/>
            <person name="Ramirez L."/>
            <person name="Alfaro M."/>
            <person name="Sun H."/>
            <person name="Tritt A."/>
            <person name="Yoshinaga Y."/>
            <person name="Zwiers L.-H."/>
            <person name="Turgeon B.G."/>
            <person name="Goodwin S.B."/>
            <person name="Spatafora J.W."/>
            <person name="Crous P.W."/>
            <person name="Grigoriev I.V."/>
        </authorList>
    </citation>
    <scope>NUCLEOTIDE SEQUENCE</scope>
    <source>
        <strain evidence="1 3">CBS 781.70</strain>
    </source>
</reference>
<proteinExistence type="predicted"/>
<evidence type="ECO:0000313" key="3">
    <source>
        <dbReference type="RefSeq" id="XP_033530900.1"/>
    </source>
</evidence>
<dbReference type="AlphaFoldDB" id="A0A6G1FUC7"/>
<dbReference type="GeneID" id="54420751"/>
<dbReference type="Proteomes" id="UP000504638">
    <property type="component" value="Unplaced"/>
</dbReference>
<dbReference type="RefSeq" id="XP_033530900.1">
    <property type="nucleotide sequence ID" value="XM_033680181.1"/>
</dbReference>
<reference evidence="3" key="2">
    <citation type="submission" date="2020-04" db="EMBL/GenBank/DDBJ databases">
        <authorList>
            <consortium name="NCBI Genome Project"/>
        </authorList>
    </citation>
    <scope>NUCLEOTIDE SEQUENCE</scope>
    <source>
        <strain evidence="3">CBS 781.70</strain>
    </source>
</reference>
<gene>
    <name evidence="1 3" type="ORF">P152DRAFT_461688</name>
</gene>
<evidence type="ECO:0000313" key="2">
    <source>
        <dbReference type="Proteomes" id="UP000504638"/>
    </source>
</evidence>
<name>A0A6G1FUC7_9PEZI</name>
<accession>A0A6G1FUC7</accession>